<gene>
    <name evidence="9" type="ORF">SAMN02745117_01320</name>
</gene>
<comment type="pathway">
    <text evidence="1">Isoprenoid biosynthesis; isopentenyl diphosphate biosynthesis via mevalonate pathway; isopentenyl diphosphate from (R)-mevalonate: step 2/3.</text>
</comment>
<feature type="domain" description="GHMP kinase C-terminal" evidence="8">
    <location>
        <begin position="267"/>
        <end position="342"/>
    </location>
</feature>
<dbReference type="Gene3D" id="3.30.230.10">
    <property type="match status" value="1"/>
</dbReference>
<dbReference type="Pfam" id="PF00288">
    <property type="entry name" value="GHMP_kinases_N"/>
    <property type="match status" value="1"/>
</dbReference>
<keyword evidence="3" id="KW-0808">Transferase</keyword>
<dbReference type="GO" id="GO:0019287">
    <property type="term" value="P:isopentenyl diphosphate biosynthetic process, mevalonate pathway"/>
    <property type="evidence" value="ECO:0007669"/>
    <property type="project" value="UniProtKB-UniPathway"/>
</dbReference>
<sequence length="352" mass="37354">MTFAQQAFAPGKLFLAGEYAVVEPGRQAVLVAVERGITATVQAAAQPHGRVFSSLYDPEGRIWQLQPDGLTAPHLHEQHDVAFAAMRLVDARLRQHGLPRLPYDLHLDSNLNSPDGRKYGLGSSAAVSVASLRALHAAFGLPLDDETLIKLALLAGLGLNPNGSGGDVAASVLGGWLHYASPDRGWLRTQQHLELEDLLAQPWPGLLAQRLPAPACVQLLVGWTGTPASTTQLVAAQRSPITADLLDASDTAVQTLVQAIRANDCTAMQQALRQAREAVAQIAQARGRTVDTERLLHLRHEAERLGAVAKTSGAGGGDCGIALLPAQADPQPVLAAWREHGIEPLDLKVTSA</sequence>
<evidence type="ECO:0000259" key="8">
    <source>
        <dbReference type="Pfam" id="PF08544"/>
    </source>
</evidence>
<keyword evidence="5 9" id="KW-0418">Kinase</keyword>
<dbReference type="InterPro" id="IPR035102">
    <property type="entry name" value="Phosphomevalonate_kinase"/>
</dbReference>
<evidence type="ECO:0000256" key="1">
    <source>
        <dbReference type="ARBA" id="ARBA00005017"/>
    </source>
</evidence>
<dbReference type="PANTHER" id="PTHR31814">
    <property type="match status" value="1"/>
</dbReference>
<dbReference type="SUPFAM" id="SSF55060">
    <property type="entry name" value="GHMP Kinase, C-terminal domain"/>
    <property type="match status" value="1"/>
</dbReference>
<evidence type="ECO:0000259" key="7">
    <source>
        <dbReference type="Pfam" id="PF00288"/>
    </source>
</evidence>
<dbReference type="SUPFAM" id="SSF54211">
    <property type="entry name" value="Ribosomal protein S5 domain 2-like"/>
    <property type="match status" value="1"/>
</dbReference>
<keyword evidence="4" id="KW-0547">Nucleotide-binding</keyword>
<protein>
    <recommendedName>
        <fullName evidence="2">phosphomevalonate kinase</fullName>
        <ecNumber evidence="2">2.7.4.2</ecNumber>
    </recommendedName>
</protein>
<evidence type="ECO:0000313" key="10">
    <source>
        <dbReference type="Proteomes" id="UP000184327"/>
    </source>
</evidence>
<name>A0A1M4YT91_9BURK</name>
<dbReference type="EC" id="2.7.4.2" evidence="2"/>
<dbReference type="PRINTS" id="PR00959">
    <property type="entry name" value="MEVGALKINASE"/>
</dbReference>
<evidence type="ECO:0000256" key="5">
    <source>
        <dbReference type="ARBA" id="ARBA00022777"/>
    </source>
</evidence>
<dbReference type="InterPro" id="IPR013750">
    <property type="entry name" value="GHMP_kinase_C_dom"/>
</dbReference>
<dbReference type="STRING" id="1122156.SAMN02745117_01320"/>
<dbReference type="InterPro" id="IPR014721">
    <property type="entry name" value="Ribsml_uS5_D2-typ_fold_subgr"/>
</dbReference>
<evidence type="ECO:0000256" key="6">
    <source>
        <dbReference type="ARBA" id="ARBA00022840"/>
    </source>
</evidence>
<dbReference type="EMBL" id="FQUZ01000012">
    <property type="protein sequence ID" value="SHF08948.1"/>
    <property type="molecule type" value="Genomic_DNA"/>
</dbReference>
<dbReference type="InterPro" id="IPR005917">
    <property type="entry name" value="Pmev_kinase_bact"/>
</dbReference>
<dbReference type="OrthoDB" id="1522677at2"/>
<reference evidence="9 10" key="1">
    <citation type="submission" date="2016-11" db="EMBL/GenBank/DDBJ databases">
        <authorList>
            <person name="Jaros S."/>
            <person name="Januszkiewicz K."/>
            <person name="Wedrychowicz H."/>
        </authorList>
    </citation>
    <scope>NUCLEOTIDE SEQUENCE [LARGE SCALE GENOMIC DNA]</scope>
    <source>
        <strain evidence="9 10">DSM 16112</strain>
    </source>
</reference>
<dbReference type="RefSeq" id="WP_073355900.1">
    <property type="nucleotide sequence ID" value="NZ_FQUZ01000012.1"/>
</dbReference>
<evidence type="ECO:0000313" key="9">
    <source>
        <dbReference type="EMBL" id="SHF08948.1"/>
    </source>
</evidence>
<dbReference type="InterPro" id="IPR006204">
    <property type="entry name" value="GHMP_kinase_N_dom"/>
</dbReference>
<feature type="domain" description="GHMP kinase N-terminal" evidence="7">
    <location>
        <begin position="93"/>
        <end position="175"/>
    </location>
</feature>
<dbReference type="Gene3D" id="3.30.70.890">
    <property type="entry name" value="GHMP kinase, C-terminal domain"/>
    <property type="match status" value="1"/>
</dbReference>
<dbReference type="AlphaFoldDB" id="A0A1M4YT91"/>
<dbReference type="Pfam" id="PF08544">
    <property type="entry name" value="GHMP_kinases_C"/>
    <property type="match status" value="1"/>
</dbReference>
<proteinExistence type="predicted"/>
<dbReference type="Proteomes" id="UP000184327">
    <property type="component" value="Unassembled WGS sequence"/>
</dbReference>
<keyword evidence="6" id="KW-0067">ATP-binding</keyword>
<accession>A0A1M4YT91</accession>
<dbReference type="InterPro" id="IPR036554">
    <property type="entry name" value="GHMP_kinase_C_sf"/>
</dbReference>
<dbReference type="PANTHER" id="PTHR31814:SF2">
    <property type="entry name" value="PHOSPHOMEVALONATE KINASE"/>
    <property type="match status" value="1"/>
</dbReference>
<dbReference type="GO" id="GO:0005524">
    <property type="term" value="F:ATP binding"/>
    <property type="evidence" value="ECO:0007669"/>
    <property type="project" value="UniProtKB-KW"/>
</dbReference>
<dbReference type="UniPathway" id="UPA00057">
    <property type="reaction ID" value="UER00099"/>
</dbReference>
<organism evidence="9 10">
    <name type="scientific">Lampropedia hyalina DSM 16112</name>
    <dbReference type="NCBI Taxonomy" id="1122156"/>
    <lineage>
        <taxon>Bacteria</taxon>
        <taxon>Pseudomonadati</taxon>
        <taxon>Pseudomonadota</taxon>
        <taxon>Betaproteobacteria</taxon>
        <taxon>Burkholderiales</taxon>
        <taxon>Comamonadaceae</taxon>
        <taxon>Lampropedia</taxon>
    </lineage>
</organism>
<dbReference type="NCBIfam" id="TIGR01220">
    <property type="entry name" value="Pmev_kin_Gr_pos"/>
    <property type="match status" value="1"/>
</dbReference>
<dbReference type="GO" id="GO:0004631">
    <property type="term" value="F:phosphomevalonate kinase activity"/>
    <property type="evidence" value="ECO:0007669"/>
    <property type="project" value="UniProtKB-EC"/>
</dbReference>
<evidence type="ECO:0000256" key="3">
    <source>
        <dbReference type="ARBA" id="ARBA00022679"/>
    </source>
</evidence>
<evidence type="ECO:0000256" key="2">
    <source>
        <dbReference type="ARBA" id="ARBA00012958"/>
    </source>
</evidence>
<keyword evidence="10" id="KW-1185">Reference proteome</keyword>
<evidence type="ECO:0000256" key="4">
    <source>
        <dbReference type="ARBA" id="ARBA00022741"/>
    </source>
</evidence>
<dbReference type="InterPro" id="IPR020568">
    <property type="entry name" value="Ribosomal_Su5_D2-typ_SF"/>
</dbReference>